<dbReference type="EMBL" id="BRVP01000004">
    <property type="protein sequence ID" value="GLB51708.1"/>
    <property type="molecule type" value="Genomic_DNA"/>
</dbReference>
<comment type="caution">
    <text evidence="1">The sequence shown here is derived from an EMBL/GenBank/DDBJ whole genome shotgun (WGS) entry which is preliminary data.</text>
</comment>
<proteinExistence type="predicted"/>
<reference evidence="1" key="1">
    <citation type="submission" date="2022-07" db="EMBL/GenBank/DDBJ databases">
        <title>Taxonomy of Novel Oxalotrophic and Methylotrophic Bacteria.</title>
        <authorList>
            <person name="Sahin N."/>
            <person name="Tani A."/>
        </authorList>
    </citation>
    <scope>NUCLEOTIDE SEQUENCE</scope>
    <source>
        <strain evidence="1">AM327</strain>
    </source>
</reference>
<sequence>MKKTYSKADLKEKAAKVLEQYPNDKEVFATVDGNIFRNKNHAGLHAGAKGTVYTFERETPTKEDTNADETKTKVSAVDAIGLIENAATIEELEALGFEADDRKTVAAAYAKKKEEFTTNTNE</sequence>
<protein>
    <submittedName>
        <fullName evidence="1">Uncharacterized protein</fullName>
    </submittedName>
</protein>
<organism evidence="1 2">
    <name type="scientific">Neptunitalea chrysea</name>
    <dbReference type="NCBI Taxonomy" id="1647581"/>
    <lineage>
        <taxon>Bacteria</taxon>
        <taxon>Pseudomonadati</taxon>
        <taxon>Bacteroidota</taxon>
        <taxon>Flavobacteriia</taxon>
        <taxon>Flavobacteriales</taxon>
        <taxon>Flavobacteriaceae</taxon>
        <taxon>Neptunitalea</taxon>
    </lineage>
</organism>
<dbReference type="Proteomes" id="UP001143545">
    <property type="component" value="Unassembled WGS sequence"/>
</dbReference>
<dbReference type="AlphaFoldDB" id="A0A9W6B389"/>
<gene>
    <name evidence="1" type="ORF">NBRC110019_07470</name>
</gene>
<name>A0A9W6B389_9FLAO</name>
<accession>A0A9W6B389</accession>
<evidence type="ECO:0000313" key="2">
    <source>
        <dbReference type="Proteomes" id="UP001143545"/>
    </source>
</evidence>
<evidence type="ECO:0000313" key="1">
    <source>
        <dbReference type="EMBL" id="GLB51708.1"/>
    </source>
</evidence>
<dbReference type="RefSeq" id="WP_281752525.1">
    <property type="nucleotide sequence ID" value="NZ_BRVP01000004.1"/>
</dbReference>
<keyword evidence="2" id="KW-1185">Reference proteome</keyword>